<organism evidence="6 7">
    <name type="scientific">Carboxylicivirga sediminis</name>
    <dbReference type="NCBI Taxonomy" id="2006564"/>
    <lineage>
        <taxon>Bacteria</taxon>
        <taxon>Pseudomonadati</taxon>
        <taxon>Bacteroidota</taxon>
        <taxon>Bacteroidia</taxon>
        <taxon>Marinilabiliales</taxon>
        <taxon>Marinilabiliaceae</taxon>
        <taxon>Carboxylicivirga</taxon>
    </lineage>
</organism>
<dbReference type="AlphaFoldDB" id="A0A941FBE2"/>
<dbReference type="InterPro" id="IPR055372">
    <property type="entry name" value="CBM96"/>
</dbReference>
<evidence type="ECO:0000313" key="6">
    <source>
        <dbReference type="EMBL" id="MBR8538144.1"/>
    </source>
</evidence>
<gene>
    <name evidence="6" type="ORF">KDU71_21415</name>
</gene>
<dbReference type="Pfam" id="PF24517">
    <property type="entry name" value="CBM96"/>
    <property type="match status" value="1"/>
</dbReference>
<reference evidence="6" key="1">
    <citation type="journal article" date="2018" name="Int. J. Syst. Evol. Microbiol.">
        <title>Carboxylicivirga sediminis sp. nov., isolated from coastal sediment.</title>
        <authorList>
            <person name="Wang F.Q."/>
            <person name="Ren L.H."/>
            <person name="Zou R.J."/>
            <person name="Sun Y.Z."/>
            <person name="Liu X.J."/>
            <person name="Jiang F."/>
            <person name="Liu L.J."/>
        </authorList>
    </citation>
    <scope>NUCLEOTIDE SEQUENCE</scope>
    <source>
        <strain evidence="6">JR1</strain>
    </source>
</reference>
<feature type="domain" description="Carbohydrate-binding module family 96" evidence="5">
    <location>
        <begin position="27"/>
        <end position="181"/>
    </location>
</feature>
<dbReference type="RefSeq" id="WP_212193168.1">
    <property type="nucleotide sequence ID" value="NZ_JAGTAR010000051.1"/>
</dbReference>
<evidence type="ECO:0000256" key="2">
    <source>
        <dbReference type="ARBA" id="ARBA00022525"/>
    </source>
</evidence>
<dbReference type="NCBIfam" id="NF033679">
    <property type="entry name" value="DNRLRE_dom"/>
    <property type="match status" value="1"/>
</dbReference>
<keyword evidence="2" id="KW-0964">Secreted</keyword>
<evidence type="ECO:0000256" key="1">
    <source>
        <dbReference type="ARBA" id="ARBA00004613"/>
    </source>
</evidence>
<feature type="signal peptide" evidence="4">
    <location>
        <begin position="1"/>
        <end position="23"/>
    </location>
</feature>
<evidence type="ECO:0000256" key="4">
    <source>
        <dbReference type="SAM" id="SignalP"/>
    </source>
</evidence>
<dbReference type="EMBL" id="JAGTAR010000051">
    <property type="protein sequence ID" value="MBR8538144.1"/>
    <property type="molecule type" value="Genomic_DNA"/>
</dbReference>
<dbReference type="GO" id="GO:0005576">
    <property type="term" value="C:extracellular region"/>
    <property type="evidence" value="ECO:0007669"/>
    <property type="project" value="UniProtKB-SubCell"/>
</dbReference>
<name>A0A941FBE2_9BACT</name>
<feature type="chain" id="PRO_5038103796" evidence="4">
    <location>
        <begin position="24"/>
        <end position="206"/>
    </location>
</feature>
<protein>
    <submittedName>
        <fullName evidence="6">DNRLRE domain-containing protein</fullName>
    </submittedName>
</protein>
<accession>A0A941FBE2</accession>
<proteinExistence type="predicted"/>
<evidence type="ECO:0000256" key="3">
    <source>
        <dbReference type="ARBA" id="ARBA00022729"/>
    </source>
</evidence>
<evidence type="ECO:0000259" key="5">
    <source>
        <dbReference type="Pfam" id="PF24517"/>
    </source>
</evidence>
<comment type="subcellular location">
    <subcellularLocation>
        <location evidence="1">Secreted</location>
    </subcellularLocation>
</comment>
<dbReference type="Proteomes" id="UP000679220">
    <property type="component" value="Unassembled WGS sequence"/>
</dbReference>
<comment type="caution">
    <text evidence="6">The sequence shown here is derived from an EMBL/GenBank/DDBJ whole genome shotgun (WGS) entry which is preliminary data.</text>
</comment>
<sequence length="206" mass="22834">MKGLTTFLLVMLMAGATTMSAMANKPVKVKVSQDAFVQGGNTANEPMGVTESGELRIMKSGGTDKYSRTSYLQFNLKKVEDFTSVDLNICIKVYESKEDASAEFEMQVYACADNKWNESSLAFNNKPEKGELLATQTMGVNEKNEWVTISLPADKVKQMLKQSKKGKISLVLSNDNFNKTSGVVLSKERLWSNGTPANREAYLQFK</sequence>
<keyword evidence="7" id="KW-1185">Reference proteome</keyword>
<evidence type="ECO:0000313" key="7">
    <source>
        <dbReference type="Proteomes" id="UP000679220"/>
    </source>
</evidence>
<reference evidence="6" key="2">
    <citation type="submission" date="2021-04" db="EMBL/GenBank/DDBJ databases">
        <authorList>
            <person name="Zhang T."/>
            <person name="Zhang Y."/>
            <person name="Lu D."/>
            <person name="Zuo D."/>
            <person name="Du Z."/>
        </authorList>
    </citation>
    <scope>NUCLEOTIDE SEQUENCE</scope>
    <source>
        <strain evidence="6">JR1</strain>
    </source>
</reference>
<keyword evidence="3 4" id="KW-0732">Signal</keyword>